<dbReference type="GO" id="GO:0003700">
    <property type="term" value="F:DNA-binding transcription factor activity"/>
    <property type="evidence" value="ECO:0007669"/>
    <property type="project" value="TreeGrafter"/>
</dbReference>
<evidence type="ECO:0000256" key="2">
    <source>
        <dbReference type="ARBA" id="ARBA00023125"/>
    </source>
</evidence>
<dbReference type="SUPFAM" id="SSF46689">
    <property type="entry name" value="Homeodomain-like"/>
    <property type="match status" value="1"/>
</dbReference>
<proteinExistence type="predicted"/>
<dbReference type="InterPro" id="IPR001647">
    <property type="entry name" value="HTH_TetR"/>
</dbReference>
<evidence type="ECO:0000313" key="6">
    <source>
        <dbReference type="EMBL" id="NEN07296.1"/>
    </source>
</evidence>
<dbReference type="Gene3D" id="1.10.357.10">
    <property type="entry name" value="Tetracycline Repressor, domain 2"/>
    <property type="match status" value="1"/>
</dbReference>
<sequence length="197" mass="21103">MTMRSDSEPGLTRTQRARQADIVDAAIAILDREGFAAASVERIAAEAGTTKSTVLYHFKTKEAIYEAVVVTLFQAGAAYMTERIMAADSRPDKLHAYLSSNLSFIAEHAAHVNAVHRIQENAGPSGDGSDAVTPLAHLLASGQETGEFGSHFDPEVMALAIRAIVDGASFHFTAHPGLDVPHYVDEAIQLFDRATAP</sequence>
<dbReference type="Gene3D" id="1.10.10.60">
    <property type="entry name" value="Homeodomain-like"/>
    <property type="match status" value="1"/>
</dbReference>
<evidence type="ECO:0000256" key="3">
    <source>
        <dbReference type="ARBA" id="ARBA00023163"/>
    </source>
</evidence>
<protein>
    <submittedName>
        <fullName evidence="6">TetR/AcrR family transcriptional regulator</fullName>
    </submittedName>
</protein>
<evidence type="ECO:0000256" key="1">
    <source>
        <dbReference type="ARBA" id="ARBA00023015"/>
    </source>
</evidence>
<dbReference type="EMBL" id="JAAGWY010000004">
    <property type="protein sequence ID" value="NEN07296.1"/>
    <property type="molecule type" value="Genomic_DNA"/>
</dbReference>
<dbReference type="PANTHER" id="PTHR30055">
    <property type="entry name" value="HTH-TYPE TRANSCRIPTIONAL REGULATOR RUTR"/>
    <property type="match status" value="1"/>
</dbReference>
<feature type="DNA-binding region" description="H-T-H motif" evidence="4">
    <location>
        <begin position="39"/>
        <end position="58"/>
    </location>
</feature>
<keyword evidence="7" id="KW-1185">Reference proteome</keyword>
<dbReference type="AlphaFoldDB" id="A0A6L9Y150"/>
<dbReference type="InterPro" id="IPR050109">
    <property type="entry name" value="HTH-type_TetR-like_transc_reg"/>
</dbReference>
<comment type="caution">
    <text evidence="6">The sequence shown here is derived from an EMBL/GenBank/DDBJ whole genome shotgun (WGS) entry which is preliminary data.</text>
</comment>
<dbReference type="InterPro" id="IPR036271">
    <property type="entry name" value="Tet_transcr_reg_TetR-rel_C_sf"/>
</dbReference>
<evidence type="ECO:0000256" key="4">
    <source>
        <dbReference type="PROSITE-ProRule" id="PRU00335"/>
    </source>
</evidence>
<accession>A0A6L9Y150</accession>
<evidence type="ECO:0000259" key="5">
    <source>
        <dbReference type="PROSITE" id="PS50977"/>
    </source>
</evidence>
<dbReference type="PRINTS" id="PR00455">
    <property type="entry name" value="HTHTETR"/>
</dbReference>
<name>A0A6L9Y150_9MICO</name>
<dbReference type="SUPFAM" id="SSF48498">
    <property type="entry name" value="Tetracyclin repressor-like, C-terminal domain"/>
    <property type="match status" value="1"/>
</dbReference>
<keyword evidence="1" id="KW-0805">Transcription regulation</keyword>
<keyword evidence="3" id="KW-0804">Transcription</keyword>
<organism evidence="6 7">
    <name type="scientific">Leifsonia tongyongensis</name>
    <dbReference type="NCBI Taxonomy" id="1268043"/>
    <lineage>
        <taxon>Bacteria</taxon>
        <taxon>Bacillati</taxon>
        <taxon>Actinomycetota</taxon>
        <taxon>Actinomycetes</taxon>
        <taxon>Micrococcales</taxon>
        <taxon>Microbacteriaceae</taxon>
        <taxon>Leifsonia</taxon>
    </lineage>
</organism>
<dbReference type="Pfam" id="PF00440">
    <property type="entry name" value="TetR_N"/>
    <property type="match status" value="1"/>
</dbReference>
<dbReference type="InterPro" id="IPR009057">
    <property type="entry name" value="Homeodomain-like_sf"/>
</dbReference>
<reference evidence="6 7" key="1">
    <citation type="journal article" date="2014" name="J. Microbiol.">
        <title>Diaminobutyricibacter tongyongensis gen. nov., sp. nov. and Homoserinibacter gongjuensis gen. nov., sp. nov. belong to the family Microbacteriaceae.</title>
        <authorList>
            <person name="Kim S.J."/>
            <person name="Ahn J.H."/>
            <person name="Weon H.Y."/>
            <person name="Hamada M."/>
            <person name="Suzuki K."/>
            <person name="Kwon S.W."/>
        </authorList>
    </citation>
    <scope>NUCLEOTIDE SEQUENCE [LARGE SCALE GENOMIC DNA]</scope>
    <source>
        <strain evidence="6 7">NBRC 108724</strain>
    </source>
</reference>
<feature type="domain" description="HTH tetR-type" evidence="5">
    <location>
        <begin position="16"/>
        <end position="76"/>
    </location>
</feature>
<dbReference type="PROSITE" id="PS50977">
    <property type="entry name" value="HTH_TETR_2"/>
    <property type="match status" value="1"/>
</dbReference>
<dbReference type="PANTHER" id="PTHR30055:SF234">
    <property type="entry name" value="HTH-TYPE TRANSCRIPTIONAL REGULATOR BETI"/>
    <property type="match status" value="1"/>
</dbReference>
<dbReference type="Proteomes" id="UP000474967">
    <property type="component" value="Unassembled WGS sequence"/>
</dbReference>
<evidence type="ECO:0000313" key="7">
    <source>
        <dbReference type="Proteomes" id="UP000474967"/>
    </source>
</evidence>
<gene>
    <name evidence="6" type="ORF">G3T36_15650</name>
</gene>
<keyword evidence="2 4" id="KW-0238">DNA-binding</keyword>
<dbReference type="GO" id="GO:0000976">
    <property type="term" value="F:transcription cis-regulatory region binding"/>
    <property type="evidence" value="ECO:0007669"/>
    <property type="project" value="TreeGrafter"/>
</dbReference>